<dbReference type="OrthoDB" id="9814427at2"/>
<dbReference type="EMBL" id="APBN01000001">
    <property type="protein sequence ID" value="EMT54609.1"/>
    <property type="molecule type" value="Genomic_DNA"/>
</dbReference>
<protein>
    <submittedName>
        <fullName evidence="6">Periplasmic binding protein/LacI transcriptional regulator</fullName>
    </submittedName>
</protein>
<dbReference type="PANTHER" id="PTHR46847:SF1">
    <property type="entry name" value="D-ALLOSE-BINDING PERIPLASMIC PROTEIN-RELATED"/>
    <property type="match status" value="1"/>
</dbReference>
<dbReference type="PANTHER" id="PTHR46847">
    <property type="entry name" value="D-ALLOSE-BINDING PERIPLASMIC PROTEIN-RELATED"/>
    <property type="match status" value="1"/>
</dbReference>
<feature type="signal peptide" evidence="4">
    <location>
        <begin position="1"/>
        <end position="19"/>
    </location>
</feature>
<dbReference type="InterPro" id="IPR025997">
    <property type="entry name" value="SBP_2_dom"/>
</dbReference>
<dbReference type="GO" id="GO:0030246">
    <property type="term" value="F:carbohydrate binding"/>
    <property type="evidence" value="ECO:0007669"/>
    <property type="project" value="UniProtKB-ARBA"/>
</dbReference>
<dbReference type="PROSITE" id="PS51257">
    <property type="entry name" value="PROKAR_LIPOPROTEIN"/>
    <property type="match status" value="1"/>
</dbReference>
<evidence type="ECO:0000256" key="1">
    <source>
        <dbReference type="ARBA" id="ARBA00004196"/>
    </source>
</evidence>
<evidence type="ECO:0000313" key="6">
    <source>
        <dbReference type="EMBL" id="EMT54609.1"/>
    </source>
</evidence>
<evidence type="ECO:0000256" key="3">
    <source>
        <dbReference type="ARBA" id="ARBA00022729"/>
    </source>
</evidence>
<dbReference type="PATRIC" id="fig|1300222.3.peg.711"/>
<keyword evidence="7" id="KW-1185">Reference proteome</keyword>
<sequence>MKKWMFSLVAATLMLTVSACGSSGTTGAPATGSGGSAQGGSAGEGKIKIGYAINTLNNPFFVAVKNGAEKEAEKLGVELVVVNANDDLATQLQGVEDLIQQKIDVLILDPVDSKGTIPAAEAANKAGIKVITTGRELEGAEVVTHLGYDEVRHGIVAGEFMSKQLGGKGNVVELQGIMGTNVAQDRSKGFQEGVATSPDIKIVASQSADFDRAKAMTVMENILQANPEINGVYAANDEMALGAVQAIKAANRTGIVVVSNDGTADALQAIKDGDIAGTMAIYPNQYGQKAVQIAKKVAGGESVEKKLELPSIFVSKDNVEEAIKESQN</sequence>
<accession>M8DE60</accession>
<dbReference type="Proteomes" id="UP000012081">
    <property type="component" value="Unassembled WGS sequence"/>
</dbReference>
<organism evidence="6 7">
    <name type="scientific">Brevibacillus borstelensis AK1</name>
    <dbReference type="NCBI Taxonomy" id="1300222"/>
    <lineage>
        <taxon>Bacteria</taxon>
        <taxon>Bacillati</taxon>
        <taxon>Bacillota</taxon>
        <taxon>Bacilli</taxon>
        <taxon>Bacillales</taxon>
        <taxon>Paenibacillaceae</taxon>
        <taxon>Brevibacillus</taxon>
    </lineage>
</organism>
<dbReference type="GO" id="GO:0030313">
    <property type="term" value="C:cell envelope"/>
    <property type="evidence" value="ECO:0007669"/>
    <property type="project" value="UniProtKB-SubCell"/>
</dbReference>
<feature type="domain" description="Periplasmic binding protein" evidence="5">
    <location>
        <begin position="49"/>
        <end position="301"/>
    </location>
</feature>
<comment type="caution">
    <text evidence="6">The sequence shown here is derived from an EMBL/GenBank/DDBJ whole genome shotgun (WGS) entry which is preliminary data.</text>
</comment>
<feature type="chain" id="PRO_5038965836" evidence="4">
    <location>
        <begin position="20"/>
        <end position="328"/>
    </location>
</feature>
<evidence type="ECO:0000256" key="2">
    <source>
        <dbReference type="ARBA" id="ARBA00007639"/>
    </source>
</evidence>
<comment type="similarity">
    <text evidence="2">Belongs to the bacterial solute-binding protein 2 family.</text>
</comment>
<keyword evidence="3 4" id="KW-0732">Signal</keyword>
<evidence type="ECO:0000256" key="4">
    <source>
        <dbReference type="SAM" id="SignalP"/>
    </source>
</evidence>
<dbReference type="InterPro" id="IPR028082">
    <property type="entry name" value="Peripla_BP_I"/>
</dbReference>
<dbReference type="SUPFAM" id="SSF53822">
    <property type="entry name" value="Periplasmic binding protein-like I"/>
    <property type="match status" value="1"/>
</dbReference>
<proteinExistence type="inferred from homology"/>
<dbReference type="RefSeq" id="WP_003386401.1">
    <property type="nucleotide sequence ID" value="NZ_APBN01000001.1"/>
</dbReference>
<comment type="subcellular location">
    <subcellularLocation>
        <location evidence="1">Cell envelope</location>
    </subcellularLocation>
</comment>
<reference evidence="6 7" key="1">
    <citation type="submission" date="2013-03" db="EMBL/GenBank/DDBJ databases">
        <title>Assembly of a new bacterial strain Brevibacillus borstelensis AK1.</title>
        <authorList>
            <person name="Rajan I."/>
            <person name="PoliReddy D."/>
            <person name="Sugumar T."/>
            <person name="Rathinam K."/>
            <person name="Alqarawi S."/>
            <person name="Khalil A.B."/>
            <person name="Sivakumar N."/>
        </authorList>
    </citation>
    <scope>NUCLEOTIDE SEQUENCE [LARGE SCALE GENOMIC DNA]</scope>
    <source>
        <strain evidence="6 7">AK1</strain>
    </source>
</reference>
<dbReference type="Pfam" id="PF13407">
    <property type="entry name" value="Peripla_BP_4"/>
    <property type="match status" value="1"/>
</dbReference>
<dbReference type="STRING" id="1300222.I532_03355"/>
<dbReference type="GeneID" id="89499009"/>
<gene>
    <name evidence="6" type="ORF">I532_03355</name>
</gene>
<dbReference type="AlphaFoldDB" id="M8DE60"/>
<evidence type="ECO:0000259" key="5">
    <source>
        <dbReference type="Pfam" id="PF13407"/>
    </source>
</evidence>
<dbReference type="Gene3D" id="3.40.50.2300">
    <property type="match status" value="2"/>
</dbReference>
<name>M8DE60_9BACL</name>
<evidence type="ECO:0000313" key="7">
    <source>
        <dbReference type="Proteomes" id="UP000012081"/>
    </source>
</evidence>